<evidence type="ECO:0000313" key="3">
    <source>
        <dbReference type="Proteomes" id="UP000008366"/>
    </source>
</evidence>
<dbReference type="AlphaFoldDB" id="K6XEW5"/>
<gene>
    <name evidence="2" type="ORF">KILIM_065_00160</name>
</gene>
<dbReference type="Gene3D" id="3.10.450.50">
    <property type="match status" value="1"/>
</dbReference>
<keyword evidence="3" id="KW-1185">Reference proteome</keyword>
<dbReference type="Proteomes" id="UP000008366">
    <property type="component" value="Unassembled WGS sequence"/>
</dbReference>
<dbReference type="STRING" id="1184609.KILIM_065_00160"/>
<dbReference type="eggNOG" id="COG3631">
    <property type="taxonomic scope" value="Bacteria"/>
</dbReference>
<name>K6XEW5_9MICO</name>
<dbReference type="OrthoDB" id="4772778at2"/>
<protein>
    <recommendedName>
        <fullName evidence="1">SnoaL-like domain-containing protein</fullName>
    </recommendedName>
</protein>
<dbReference type="InterPro" id="IPR037401">
    <property type="entry name" value="SnoaL-like"/>
</dbReference>
<sequence length="126" mass="14157">MLGDSRTHGPDLRRAVQGYYDALDADDMESVLEFFSGDVLYQRPGYQRMVGIDDVRRYYEQGRLIAPGRHVLRTLVVEGNNVAAHGEYEGDLKEGGRRTVGFAAFFVFDGNGRAAEHTTYFFTPSV</sequence>
<comment type="caution">
    <text evidence="2">The sequence shown here is derived from an EMBL/GenBank/DDBJ whole genome shotgun (WGS) entry which is preliminary data.</text>
</comment>
<evidence type="ECO:0000259" key="1">
    <source>
        <dbReference type="Pfam" id="PF12680"/>
    </source>
</evidence>
<reference evidence="2 3" key="1">
    <citation type="submission" date="2012-08" db="EMBL/GenBank/DDBJ databases">
        <title>Whole genome shotgun sequence of Kineosphaera limosa NBRC 100340.</title>
        <authorList>
            <person name="Yoshida I."/>
            <person name="Isaki S."/>
            <person name="Hosoyama A."/>
            <person name="Tsuchikane K."/>
            <person name="Katsumata H."/>
            <person name="Ando Y."/>
            <person name="Ohji S."/>
            <person name="Hamada M."/>
            <person name="Tamura T."/>
            <person name="Yamazoe A."/>
            <person name="Yamazaki S."/>
            <person name="Fujita N."/>
        </authorList>
    </citation>
    <scope>NUCLEOTIDE SEQUENCE [LARGE SCALE GENOMIC DNA]</scope>
    <source>
        <strain evidence="2 3">NBRC 100340</strain>
    </source>
</reference>
<feature type="domain" description="SnoaL-like" evidence="1">
    <location>
        <begin position="16"/>
        <end position="117"/>
    </location>
</feature>
<dbReference type="RefSeq" id="WP_006593871.1">
    <property type="nucleotide sequence ID" value="NZ_BAHD01000065.1"/>
</dbReference>
<dbReference type="InterPro" id="IPR032710">
    <property type="entry name" value="NTF2-like_dom_sf"/>
</dbReference>
<proteinExistence type="predicted"/>
<accession>K6XEW5</accession>
<evidence type="ECO:0000313" key="2">
    <source>
        <dbReference type="EMBL" id="GAB97339.1"/>
    </source>
</evidence>
<organism evidence="2 3">
    <name type="scientific">Kineosphaera limosa NBRC 100340</name>
    <dbReference type="NCBI Taxonomy" id="1184609"/>
    <lineage>
        <taxon>Bacteria</taxon>
        <taxon>Bacillati</taxon>
        <taxon>Actinomycetota</taxon>
        <taxon>Actinomycetes</taxon>
        <taxon>Micrococcales</taxon>
        <taxon>Dermatophilaceae</taxon>
        <taxon>Kineosphaera</taxon>
    </lineage>
</organism>
<dbReference type="SUPFAM" id="SSF54427">
    <property type="entry name" value="NTF2-like"/>
    <property type="match status" value="1"/>
</dbReference>
<dbReference type="EMBL" id="BAHD01000065">
    <property type="protein sequence ID" value="GAB97339.1"/>
    <property type="molecule type" value="Genomic_DNA"/>
</dbReference>
<dbReference type="Pfam" id="PF12680">
    <property type="entry name" value="SnoaL_2"/>
    <property type="match status" value="1"/>
</dbReference>